<dbReference type="GO" id="GO:0005525">
    <property type="term" value="F:GTP binding"/>
    <property type="evidence" value="ECO:0007669"/>
    <property type="project" value="UniProtKB-KW"/>
</dbReference>
<dbReference type="InterPro" id="IPR036726">
    <property type="entry name" value="GTP1_OBG_dom_sf"/>
</dbReference>
<evidence type="ECO:0000313" key="6">
    <source>
        <dbReference type="EMBL" id="BBN17509.1"/>
    </source>
</evidence>
<dbReference type="PROSITE" id="PS51710">
    <property type="entry name" value="G_OBG"/>
    <property type="match status" value="1"/>
</dbReference>
<dbReference type="Proteomes" id="UP001162541">
    <property type="component" value="Chromosome 7"/>
</dbReference>
<feature type="region of interest" description="Disordered" evidence="3">
    <location>
        <begin position="536"/>
        <end position="563"/>
    </location>
</feature>
<evidence type="ECO:0000259" key="5">
    <source>
        <dbReference type="PROSITE" id="PS51883"/>
    </source>
</evidence>
<evidence type="ECO:0000256" key="2">
    <source>
        <dbReference type="ARBA" id="ARBA00023134"/>
    </source>
</evidence>
<protein>
    <recommendedName>
        <fullName evidence="10">GTP-binding protein OBGC2</fullName>
    </recommendedName>
</protein>
<dbReference type="InterPro" id="IPR006074">
    <property type="entry name" value="GTP1-OBG_CS"/>
</dbReference>
<feature type="domain" description="OBG-type G" evidence="4">
    <location>
        <begin position="301"/>
        <end position="534"/>
    </location>
</feature>
<reference evidence="9" key="3">
    <citation type="journal article" date="2020" name="Curr. Biol.">
        <title>Chromatin organization in early land plants reveals an ancestral association between H3K27me3, transposons, and constitutive heterochromatin.</title>
        <authorList>
            <person name="Montgomery S.A."/>
            <person name="Tanizawa Y."/>
            <person name="Galik B."/>
            <person name="Wang N."/>
            <person name="Ito T."/>
            <person name="Mochizuki T."/>
            <person name="Akimcheva S."/>
            <person name="Bowman J.L."/>
            <person name="Cognat V."/>
            <person name="Marechal-Drouard L."/>
            <person name="Ekker H."/>
            <person name="Hong S.F."/>
            <person name="Kohchi T."/>
            <person name="Lin S.S."/>
            <person name="Liu L.D."/>
            <person name="Nakamura Y."/>
            <person name="Valeeva L.R."/>
            <person name="Shakirov E.V."/>
            <person name="Shippen D.E."/>
            <person name="Wei W.L."/>
            <person name="Yagura M."/>
            <person name="Yamaoka S."/>
            <person name="Yamato K.T."/>
            <person name="Liu C."/>
            <person name="Berger F."/>
        </authorList>
    </citation>
    <scope>NUCLEOTIDE SEQUENCE [LARGE SCALE GENOMIC DNA]</scope>
    <source>
        <strain evidence="9">Tak-1</strain>
    </source>
</reference>
<dbReference type="SUPFAM" id="SSF82051">
    <property type="entry name" value="Obg GTP-binding protein N-terminal domain"/>
    <property type="match status" value="1"/>
</dbReference>
<dbReference type="CDD" id="cd01898">
    <property type="entry name" value="Obg"/>
    <property type="match status" value="1"/>
</dbReference>
<dbReference type="Gene3D" id="3.40.50.300">
    <property type="entry name" value="P-loop containing nucleotide triphosphate hydrolases"/>
    <property type="match status" value="1"/>
</dbReference>
<evidence type="ECO:0000256" key="3">
    <source>
        <dbReference type="SAM" id="MobiDB-lite"/>
    </source>
</evidence>
<evidence type="ECO:0000256" key="1">
    <source>
        <dbReference type="ARBA" id="ARBA00022741"/>
    </source>
</evidence>
<evidence type="ECO:0000313" key="7">
    <source>
        <dbReference type="EMBL" id="OAE20576.1"/>
    </source>
</evidence>
<reference evidence="7 8" key="1">
    <citation type="submission" date="2016-03" db="EMBL/GenBank/DDBJ databases">
        <title>Mechanisms controlling the formation of the plant cell surface in tip-growing cells are functionally conserved among land plants.</title>
        <authorList>
            <person name="Honkanen S."/>
            <person name="Jones V.A."/>
            <person name="Morieri G."/>
            <person name="Champion C."/>
            <person name="Hetherington A.J."/>
            <person name="Kelly S."/>
            <person name="Saint-Marcoux D."/>
            <person name="Proust H."/>
            <person name="Prescott H."/>
            <person name="Dolan L."/>
        </authorList>
    </citation>
    <scope>NUCLEOTIDE SEQUENCE [LARGE SCALE GENOMIC DNA]</scope>
    <source>
        <strain evidence="8">cv. Tak-1 and cv. Tak-2</strain>
        <tissue evidence="7">Whole gametophyte</tissue>
    </source>
</reference>
<dbReference type="PROSITE" id="PS51883">
    <property type="entry name" value="OBG"/>
    <property type="match status" value="1"/>
</dbReference>
<dbReference type="InterPro" id="IPR031167">
    <property type="entry name" value="G_OBG"/>
</dbReference>
<feature type="domain" description="Obg" evidence="5">
    <location>
        <begin position="93"/>
        <end position="300"/>
    </location>
</feature>
<dbReference type="EMBL" id="AP019872">
    <property type="protein sequence ID" value="BBN17509.1"/>
    <property type="molecule type" value="Genomic_DNA"/>
</dbReference>
<dbReference type="Gene3D" id="2.70.210.12">
    <property type="entry name" value="GTP1/OBG domain"/>
    <property type="match status" value="1"/>
</dbReference>
<evidence type="ECO:0000259" key="4">
    <source>
        <dbReference type="PROSITE" id="PS51710"/>
    </source>
</evidence>
<dbReference type="AlphaFoldDB" id="A0A176VLD5"/>
<accession>A0A176VLD5</accession>
<evidence type="ECO:0000313" key="9">
    <source>
        <dbReference type="Proteomes" id="UP001162541"/>
    </source>
</evidence>
<keyword evidence="1" id="KW-0547">Nucleotide-binding</keyword>
<dbReference type="PROSITE" id="PS00905">
    <property type="entry name" value="GTP1_OBG"/>
    <property type="match status" value="1"/>
</dbReference>
<dbReference type="Pfam" id="PF01018">
    <property type="entry name" value="GTP1_OBG"/>
    <property type="match status" value="1"/>
</dbReference>
<dbReference type="InterPro" id="IPR006169">
    <property type="entry name" value="GTP1_OBG_dom"/>
</dbReference>
<gene>
    <name evidence="7" type="ORF">AXG93_3873s1340</name>
    <name evidence="6" type="ORF">Mp_7g15120</name>
</gene>
<name>A0A176VLD5_MARPO</name>
<dbReference type="InterPro" id="IPR045086">
    <property type="entry name" value="OBG_GTPase"/>
</dbReference>
<dbReference type="PANTHER" id="PTHR11702:SF39">
    <property type="entry name" value="GTP-BINDING PROTEIN OBGC2-RELATED"/>
    <property type="match status" value="1"/>
</dbReference>
<proteinExistence type="predicted"/>
<dbReference type="PANTHER" id="PTHR11702">
    <property type="entry name" value="DEVELOPMENTALLY REGULATED GTP-BINDING PROTEIN-RELATED"/>
    <property type="match status" value="1"/>
</dbReference>
<dbReference type="Proteomes" id="UP000077202">
    <property type="component" value="Unassembled WGS sequence"/>
</dbReference>
<evidence type="ECO:0000313" key="8">
    <source>
        <dbReference type="Proteomes" id="UP000077202"/>
    </source>
</evidence>
<dbReference type="InterPro" id="IPR006073">
    <property type="entry name" value="GTP-bd"/>
</dbReference>
<feature type="region of interest" description="Disordered" evidence="3">
    <location>
        <begin position="113"/>
        <end position="151"/>
    </location>
</feature>
<feature type="region of interest" description="Disordered" evidence="3">
    <location>
        <begin position="450"/>
        <end position="473"/>
    </location>
</feature>
<dbReference type="SUPFAM" id="SSF52540">
    <property type="entry name" value="P-loop containing nucleoside triphosphate hydrolases"/>
    <property type="match status" value="1"/>
</dbReference>
<reference evidence="6" key="2">
    <citation type="journal article" date="2019" name="Curr. Biol.">
        <title>Chromatin organization in early land plants reveals an ancestral association between H3K27me3, transposons, and constitutive heterochromatin.</title>
        <authorList>
            <person name="Montgomery S.A."/>
            <person name="Tanizawa Y."/>
            <person name="Galik B."/>
            <person name="Wang N."/>
            <person name="Ito T."/>
            <person name="Mochizuki T."/>
            <person name="Akimcheva S."/>
            <person name="Bowman J."/>
            <person name="Cognat V."/>
            <person name="Drouard L."/>
            <person name="Ekker H."/>
            <person name="Houng S."/>
            <person name="Kohchi T."/>
            <person name="Lin S."/>
            <person name="Liu L.D."/>
            <person name="Nakamura Y."/>
            <person name="Valeeva L.R."/>
            <person name="Shakirov E.V."/>
            <person name="Shippen D.E."/>
            <person name="Wei W."/>
            <person name="Yagura M."/>
            <person name="Yamaoka S."/>
            <person name="Yamato K.T."/>
            <person name="Liu C."/>
            <person name="Berger F."/>
        </authorList>
    </citation>
    <scope>NUCLEOTIDE SEQUENCE [LARGE SCALE GENOMIC DNA]</scope>
    <source>
        <strain evidence="6">Tak-1</strain>
    </source>
</reference>
<dbReference type="Pfam" id="PF01926">
    <property type="entry name" value="MMR_HSR1"/>
    <property type="match status" value="1"/>
</dbReference>
<dbReference type="EMBL" id="LVLJ01003602">
    <property type="protein sequence ID" value="OAE20576.1"/>
    <property type="molecule type" value="Genomic_DNA"/>
</dbReference>
<dbReference type="GO" id="GO:0003924">
    <property type="term" value="F:GTPase activity"/>
    <property type="evidence" value="ECO:0007669"/>
    <property type="project" value="InterPro"/>
</dbReference>
<organism evidence="7 8">
    <name type="scientific">Marchantia polymorpha subsp. ruderalis</name>
    <dbReference type="NCBI Taxonomy" id="1480154"/>
    <lineage>
        <taxon>Eukaryota</taxon>
        <taxon>Viridiplantae</taxon>
        <taxon>Streptophyta</taxon>
        <taxon>Embryophyta</taxon>
        <taxon>Marchantiophyta</taxon>
        <taxon>Marchantiopsida</taxon>
        <taxon>Marchantiidae</taxon>
        <taxon>Marchantiales</taxon>
        <taxon>Marchantiaceae</taxon>
        <taxon>Marchantia</taxon>
    </lineage>
</organism>
<sequence length="563" mass="60711">MEALFSCSVVGGAEGFLNSSSSSASSNKLGSCSWSGLSPQRTLIPVTPHAALNGASAGRLVAKTQERGRAICALTKTRQPSVEEPENLEKEAHKYFDQVVIIVRSGDGGHGSVLDMPSSSMGPTPKVYGQRKYEKEKPVKKEKKTGALKRGSDGSLLLPMGGHGGDVILVADETVDTLLDLHKKKRYNAKRGANVDASGPLTPMLRDGASASTLRISVPIGTVVKRKRGGKLLADLSKAGDSVTVARGGRGGISMLELPKNNRRAVRNVNAAIITDPDDKVLTLGSTGEEVQLELTLRVVADVGLVGFPNAGKSSLLAAVTRAKPEIADYPFTTLMPNLGRMEGSPDMNDGGFASGPTLADLPGLIKGAHLGKGLGRMFLRHLRRTRLLLHVVDASAEDPIRDYKVLREELYMYNPDYVARPHIVVLNKLDLAEAQERFDSLRETISAMGVDPESLPKKDTTNSLATLEDRDSLDSENIDVEAAGKGESLKGANKDDTELTVENFRRPVSVMGTSARQGLGMEELLAELRVALEKEDAKMKRKPKDRRKEARPQLYKAPQWQI</sequence>
<keyword evidence="8" id="KW-1185">Reference proteome</keyword>
<keyword evidence="2" id="KW-0342">GTP-binding</keyword>
<dbReference type="InterPro" id="IPR027417">
    <property type="entry name" value="P-loop_NTPase"/>
</dbReference>
<dbReference type="GO" id="GO:0042254">
    <property type="term" value="P:ribosome biogenesis"/>
    <property type="evidence" value="ECO:0007669"/>
    <property type="project" value="UniProtKB-UniRule"/>
</dbReference>
<dbReference type="PRINTS" id="PR00326">
    <property type="entry name" value="GTP1OBG"/>
</dbReference>
<evidence type="ECO:0008006" key="10">
    <source>
        <dbReference type="Google" id="ProtNLM"/>
    </source>
</evidence>
<dbReference type="GO" id="GO:0005739">
    <property type="term" value="C:mitochondrion"/>
    <property type="evidence" value="ECO:0007669"/>
    <property type="project" value="TreeGrafter"/>
</dbReference>